<evidence type="ECO:0000256" key="1">
    <source>
        <dbReference type="SAM" id="Phobius"/>
    </source>
</evidence>
<keyword evidence="4" id="KW-1185">Reference proteome</keyword>
<keyword evidence="1" id="KW-0812">Transmembrane</keyword>
<dbReference type="InterPro" id="IPR025592">
    <property type="entry name" value="DUF4347"/>
</dbReference>
<dbReference type="Proteomes" id="UP000887104">
    <property type="component" value="Unassembled WGS sequence"/>
</dbReference>
<evidence type="ECO:0000313" key="3">
    <source>
        <dbReference type="EMBL" id="GIU42532.1"/>
    </source>
</evidence>
<evidence type="ECO:0000313" key="4">
    <source>
        <dbReference type="Proteomes" id="UP000887104"/>
    </source>
</evidence>
<name>A0ABQ4P4S0_9GAMM</name>
<dbReference type="RefSeq" id="WP_220780004.1">
    <property type="nucleotide sequence ID" value="NZ_BPEY01000010.1"/>
</dbReference>
<sequence length="151" mass="17046">MNFKLANYRDRSFKGLLSCLMQVRGRRVNGKHNKLGQSHELPWYWIALLGLLLFINCLFPTPAEAQLTKFTSRVLTTESTPELVIVDRSVEYADTLLADFSGELHLLILEDDQEPFEQINQVLAGEPLYSSVTIVAKASSSAIYIGGRWID</sequence>
<accession>A0ABQ4P4S0</accession>
<feature type="transmembrane region" description="Helical" evidence="1">
    <location>
        <begin position="41"/>
        <end position="59"/>
    </location>
</feature>
<reference evidence="3" key="1">
    <citation type="submission" date="2021-05" db="EMBL/GenBank/DDBJ databases">
        <title>Molecular characterization for Shewanella algae harboring chromosomal blaOXA-55-like strains isolated from clinical and environment sample.</title>
        <authorList>
            <person name="Ohama Y."/>
            <person name="Aoki K."/>
            <person name="Harada S."/>
            <person name="Moriya K."/>
            <person name="Ishii Y."/>
            <person name="Tateda K."/>
        </authorList>
    </citation>
    <scope>NUCLEOTIDE SEQUENCE</scope>
    <source>
        <strain evidence="3">JCM 11563</strain>
    </source>
</reference>
<dbReference type="EMBL" id="BPEY01000010">
    <property type="protein sequence ID" value="GIU42532.1"/>
    <property type="molecule type" value="Genomic_DNA"/>
</dbReference>
<feature type="domain" description="DUF4347" evidence="2">
    <location>
        <begin position="83"/>
        <end position="150"/>
    </location>
</feature>
<proteinExistence type="predicted"/>
<evidence type="ECO:0000259" key="2">
    <source>
        <dbReference type="Pfam" id="PF14252"/>
    </source>
</evidence>
<keyword evidence="1" id="KW-0472">Membrane</keyword>
<comment type="caution">
    <text evidence="3">The sequence shown here is derived from an EMBL/GenBank/DDBJ whole genome shotgun (WGS) entry which is preliminary data.</text>
</comment>
<dbReference type="Pfam" id="PF14252">
    <property type="entry name" value="DUF4347"/>
    <property type="match status" value="1"/>
</dbReference>
<gene>
    <name evidence="3" type="ORF">TUM4438_09330</name>
</gene>
<organism evidence="3 4">
    <name type="scientific">Shewanella sairae</name>
    <dbReference type="NCBI Taxonomy" id="190310"/>
    <lineage>
        <taxon>Bacteria</taxon>
        <taxon>Pseudomonadati</taxon>
        <taxon>Pseudomonadota</taxon>
        <taxon>Gammaproteobacteria</taxon>
        <taxon>Alteromonadales</taxon>
        <taxon>Shewanellaceae</taxon>
        <taxon>Shewanella</taxon>
    </lineage>
</organism>
<keyword evidence="1" id="KW-1133">Transmembrane helix</keyword>
<protein>
    <recommendedName>
        <fullName evidence="2">DUF4347 domain-containing protein</fullName>
    </recommendedName>
</protein>